<accession>A0A255ZA31</accession>
<dbReference type="GO" id="GO:0000287">
    <property type="term" value="F:magnesium ion binding"/>
    <property type="evidence" value="ECO:0007669"/>
    <property type="project" value="InterPro"/>
</dbReference>
<feature type="domain" description="4'-phosphopantetheinyl transferase" evidence="2">
    <location>
        <begin position="2"/>
        <end position="86"/>
    </location>
</feature>
<keyword evidence="1" id="KW-0808">Transferase</keyword>
<comment type="caution">
    <text evidence="3">The sequence shown here is derived from an EMBL/GenBank/DDBJ whole genome shotgun (WGS) entry which is preliminary data.</text>
</comment>
<dbReference type="OrthoDB" id="663853at2"/>
<dbReference type="Proteomes" id="UP000216605">
    <property type="component" value="Unassembled WGS sequence"/>
</dbReference>
<name>A0A255ZA31_9FLAO</name>
<evidence type="ECO:0000259" key="2">
    <source>
        <dbReference type="Pfam" id="PF01648"/>
    </source>
</evidence>
<evidence type="ECO:0000313" key="3">
    <source>
        <dbReference type="EMBL" id="OYQ38292.1"/>
    </source>
</evidence>
<evidence type="ECO:0000313" key="4">
    <source>
        <dbReference type="Proteomes" id="UP000216605"/>
    </source>
</evidence>
<dbReference type="SUPFAM" id="SSF56214">
    <property type="entry name" value="4'-phosphopantetheinyl transferase"/>
    <property type="match status" value="1"/>
</dbReference>
<reference evidence="3 4" key="1">
    <citation type="submission" date="2017-07" db="EMBL/GenBank/DDBJ databases">
        <title>Flavobacterium cyanobacteriorum sp. nov., isolated from cyanobacterial aggregates in a eutrophic lake.</title>
        <authorList>
            <person name="Cai H."/>
        </authorList>
    </citation>
    <scope>NUCLEOTIDE SEQUENCE [LARGE SCALE GENOMIC DNA]</scope>
    <source>
        <strain evidence="3 4">TH021</strain>
    </source>
</reference>
<dbReference type="GO" id="GO:0008897">
    <property type="term" value="F:holo-[acyl-carrier-protein] synthase activity"/>
    <property type="evidence" value="ECO:0007669"/>
    <property type="project" value="InterPro"/>
</dbReference>
<gene>
    <name evidence="3" type="ORF">CHU92_05755</name>
</gene>
<dbReference type="EMBL" id="NOXV01000224">
    <property type="protein sequence ID" value="OYQ38292.1"/>
    <property type="molecule type" value="Genomic_DNA"/>
</dbReference>
<sequence>MIGNDVVDIEQARLESDWRRRGFLEKLFTYSEREAITLHPEPETMVWLFWSMKEAVYKIWNRQTLKASYIPHLLECRIDTFDKNSVTGCVEYKKAIFYTQTMIKGNIIKSLAADDLLELAHIKEIAPDIIYKDSDGLPYIYDSGSKIPVSVSHHGRITQVVRL</sequence>
<dbReference type="Pfam" id="PF01648">
    <property type="entry name" value="ACPS"/>
    <property type="match status" value="1"/>
</dbReference>
<organism evidence="3 4">
    <name type="scientific">Flavobacterium cyanobacteriorum</name>
    <dbReference type="NCBI Taxonomy" id="2022802"/>
    <lineage>
        <taxon>Bacteria</taxon>
        <taxon>Pseudomonadati</taxon>
        <taxon>Bacteroidota</taxon>
        <taxon>Flavobacteriia</taxon>
        <taxon>Flavobacteriales</taxon>
        <taxon>Flavobacteriaceae</taxon>
        <taxon>Flavobacterium</taxon>
    </lineage>
</organism>
<dbReference type="InterPro" id="IPR008278">
    <property type="entry name" value="4-PPantetheinyl_Trfase_dom"/>
</dbReference>
<protein>
    <recommendedName>
        <fullName evidence="2">4'-phosphopantetheinyl transferase domain-containing protein</fullName>
    </recommendedName>
</protein>
<dbReference type="AlphaFoldDB" id="A0A255ZA31"/>
<dbReference type="InterPro" id="IPR037143">
    <property type="entry name" value="4-PPantetheinyl_Trfase_dom_sf"/>
</dbReference>
<dbReference type="Gene3D" id="3.90.470.20">
    <property type="entry name" value="4'-phosphopantetheinyl transferase domain"/>
    <property type="match status" value="1"/>
</dbReference>
<evidence type="ECO:0000256" key="1">
    <source>
        <dbReference type="ARBA" id="ARBA00022679"/>
    </source>
</evidence>
<keyword evidence="4" id="KW-1185">Reference proteome</keyword>
<proteinExistence type="predicted"/>
<dbReference type="RefSeq" id="WP_094413504.1">
    <property type="nucleotide sequence ID" value="NZ_NOXV01000224.1"/>
</dbReference>